<dbReference type="GO" id="GO:0016887">
    <property type="term" value="F:ATP hydrolysis activity"/>
    <property type="evidence" value="ECO:0007669"/>
    <property type="project" value="InterPro"/>
</dbReference>
<dbReference type="Pfam" id="PF13246">
    <property type="entry name" value="Cation_ATPase"/>
    <property type="match status" value="1"/>
</dbReference>
<dbReference type="SUPFAM" id="SSF81660">
    <property type="entry name" value="Metal cation-transporting ATPase, ATP-binding domain N"/>
    <property type="match status" value="1"/>
</dbReference>
<proteinExistence type="inferred from homology"/>
<dbReference type="Pfam" id="PF08282">
    <property type="entry name" value="Hydrolase_3"/>
    <property type="match status" value="1"/>
</dbReference>
<keyword evidence="8 9" id="KW-0472">Membrane</keyword>
<dbReference type="SUPFAM" id="SSF81665">
    <property type="entry name" value="Calcium ATPase, transmembrane domain M"/>
    <property type="match status" value="1"/>
</dbReference>
<feature type="transmembrane region" description="Helical" evidence="9">
    <location>
        <begin position="293"/>
        <end position="317"/>
    </location>
</feature>
<dbReference type="InterPro" id="IPR044492">
    <property type="entry name" value="P_typ_ATPase_HD_dom"/>
</dbReference>
<dbReference type="SFLD" id="SFLDF00027">
    <property type="entry name" value="p-type_atpase"/>
    <property type="match status" value="1"/>
</dbReference>
<name>Q95060_TRIVA</name>
<dbReference type="InterPro" id="IPR023299">
    <property type="entry name" value="ATPase_P-typ_cyto_dom_N"/>
</dbReference>
<feature type="domain" description="Cation-transporting P-type ATPase N-terminal" evidence="10">
    <location>
        <begin position="4"/>
        <end position="78"/>
    </location>
</feature>
<comment type="subcellular location">
    <subcellularLocation>
        <location evidence="1 9">Membrane</location>
        <topology evidence="1 9">Multi-pass membrane protein</topology>
    </subcellularLocation>
</comment>
<keyword evidence="6" id="KW-1278">Translocase</keyword>
<evidence type="ECO:0000256" key="8">
    <source>
        <dbReference type="ARBA" id="ARBA00023136"/>
    </source>
</evidence>
<dbReference type="NCBIfam" id="TIGR01494">
    <property type="entry name" value="ATPase_P-type"/>
    <property type="match status" value="2"/>
</dbReference>
<keyword evidence="9" id="KW-0106">Calcium</keyword>
<evidence type="ECO:0000256" key="5">
    <source>
        <dbReference type="ARBA" id="ARBA00022842"/>
    </source>
</evidence>
<dbReference type="SUPFAM" id="SSF56784">
    <property type="entry name" value="HAD-like"/>
    <property type="match status" value="1"/>
</dbReference>
<keyword evidence="9" id="KW-0813">Transport</keyword>
<dbReference type="VEuPathDB" id="TrichDB:TVAGG3_0321370"/>
<feature type="transmembrane region" description="Helical" evidence="9">
    <location>
        <begin position="91"/>
        <end position="109"/>
    </location>
</feature>
<dbReference type="GO" id="GO:0016020">
    <property type="term" value="C:membrane"/>
    <property type="evidence" value="ECO:0007669"/>
    <property type="project" value="UniProtKB-SubCell"/>
</dbReference>
<dbReference type="FunFam" id="1.20.1110.10:FF:000065">
    <property type="entry name" value="Sarcoplasmic/endoplasmic reticulum calcium ATPase 1"/>
    <property type="match status" value="2"/>
</dbReference>
<dbReference type="InterPro" id="IPR008250">
    <property type="entry name" value="ATPase_P-typ_transduc_dom_A_sf"/>
</dbReference>
<keyword evidence="2 9" id="KW-0812">Transmembrane</keyword>
<dbReference type="InterPro" id="IPR004014">
    <property type="entry name" value="ATPase_P-typ_cation-transptr_N"/>
</dbReference>
<feature type="transmembrane region" description="Helical" evidence="9">
    <location>
        <begin position="946"/>
        <end position="965"/>
    </location>
</feature>
<dbReference type="EC" id="7.2.2.10" evidence="9"/>
<dbReference type="GO" id="GO:0005524">
    <property type="term" value="F:ATP binding"/>
    <property type="evidence" value="ECO:0007669"/>
    <property type="project" value="UniProtKB-KW"/>
</dbReference>
<keyword evidence="9" id="KW-0406">Ion transport</keyword>
<evidence type="ECO:0000256" key="2">
    <source>
        <dbReference type="ARBA" id="ARBA00022692"/>
    </source>
</evidence>
<dbReference type="SFLD" id="SFLDS00003">
    <property type="entry name" value="Haloacid_Dehalogenase"/>
    <property type="match status" value="1"/>
</dbReference>
<dbReference type="InterPro" id="IPR023214">
    <property type="entry name" value="HAD_sf"/>
</dbReference>
<comment type="similarity">
    <text evidence="9">Belongs to the cation transport ATPase (P-type) (TC 3.A.3) family.</text>
</comment>
<dbReference type="PRINTS" id="PR00120">
    <property type="entry name" value="HATPASE"/>
</dbReference>
<evidence type="ECO:0000256" key="4">
    <source>
        <dbReference type="ARBA" id="ARBA00022840"/>
    </source>
</evidence>
<dbReference type="SMART" id="SM00831">
    <property type="entry name" value="Cation_ATPase_N"/>
    <property type="match status" value="1"/>
</dbReference>
<feature type="transmembrane region" description="Helical" evidence="9">
    <location>
        <begin position="914"/>
        <end position="934"/>
    </location>
</feature>
<organism evidence="11">
    <name type="scientific">Trichomonas vaginalis</name>
    <dbReference type="NCBI Taxonomy" id="5722"/>
    <lineage>
        <taxon>Eukaryota</taxon>
        <taxon>Metamonada</taxon>
        <taxon>Parabasalia</taxon>
        <taxon>Trichomonadida</taxon>
        <taxon>Trichomonadidae</taxon>
        <taxon>Trichomonas</taxon>
    </lineage>
</organism>
<feature type="transmembrane region" description="Helical" evidence="9">
    <location>
        <begin position="880"/>
        <end position="902"/>
    </location>
</feature>
<dbReference type="InterPro" id="IPR059000">
    <property type="entry name" value="ATPase_P-type_domA"/>
</dbReference>
<dbReference type="SUPFAM" id="SSF81653">
    <property type="entry name" value="Calcium ATPase, transduction domain A"/>
    <property type="match status" value="1"/>
</dbReference>
<evidence type="ECO:0000256" key="1">
    <source>
        <dbReference type="ARBA" id="ARBA00004141"/>
    </source>
</evidence>
<dbReference type="InterPro" id="IPR023298">
    <property type="entry name" value="ATPase_P-typ_TM_dom_sf"/>
</dbReference>
<keyword evidence="9" id="KW-0109">Calcium transport</keyword>
<keyword evidence="4 9" id="KW-0067">ATP-binding</keyword>
<dbReference type="Pfam" id="PF00690">
    <property type="entry name" value="Cation_ATPase_N"/>
    <property type="match status" value="1"/>
</dbReference>
<dbReference type="PRINTS" id="PR00119">
    <property type="entry name" value="CATATPASE"/>
</dbReference>
<feature type="transmembrane region" description="Helical" evidence="9">
    <location>
        <begin position="255"/>
        <end position="273"/>
    </location>
</feature>
<dbReference type="InterPro" id="IPR018303">
    <property type="entry name" value="ATPase_P-typ_P_site"/>
</dbReference>
<dbReference type="Gene3D" id="3.40.50.1000">
    <property type="entry name" value="HAD superfamily/HAD-like"/>
    <property type="match status" value="1"/>
</dbReference>
<dbReference type="Pfam" id="PF00689">
    <property type="entry name" value="Cation_ATPase_C"/>
    <property type="match status" value="1"/>
</dbReference>
<protein>
    <recommendedName>
        <fullName evidence="9">Calcium-transporting ATPase</fullName>
        <ecNumber evidence="9">7.2.2.10</ecNumber>
    </recommendedName>
</protein>
<dbReference type="InterPro" id="IPR036412">
    <property type="entry name" value="HAD-like_sf"/>
</dbReference>
<evidence type="ECO:0000256" key="9">
    <source>
        <dbReference type="RuleBase" id="RU361146"/>
    </source>
</evidence>
<dbReference type="SFLD" id="SFLDG00002">
    <property type="entry name" value="C1.7:_P-type_atpase_like"/>
    <property type="match status" value="1"/>
</dbReference>
<dbReference type="EMBL" id="U65066">
    <property type="protein sequence ID" value="AAB17958.1"/>
    <property type="molecule type" value="Genomic_DNA"/>
</dbReference>
<sequence>MVYPAHAHTPEEVAKYFNSDLEKGLTDEQVLINREKYGVNSVPPPKRKSIFSMILEQFQDPMVIILLISVVLGFIFAYFEEDPEERTTAFIEPWVIIFILVVNATIAVYQDLNAQKSVEALKEFTPSLANVIRNGELREIPAVEVVCGDLVDVSEGRAISADIRLCKFKSSMVAINESNLTGEPVPVQKSLEVVKEDAVVNDRINVAYKGTPLERGGFIGIAYAVGKDTQMGYIEETTQQEEEVITPLQRNLDNFSKYISVGILFICVITWFANISKFDEVGNGNRIKGGLMFFKIAISLAVAAIPEGLPAVVTMTLSLGVNRMAKSNAIVTKLPAVETLGCTSVICSDKTGTLTTNKMVVQVFATVIDGKSSVYQVQGKDYDPDGALAIQGQKVSNLYEHKAAQMSAMVGTLANDGAIIYSKEKGFGRKGEPTDAAIKVFAEKVGLPTKEAEEARLKKGAVERMEDVSKYWYKEYPKVRTHEFTRARKSMSCIVGKNTLVMKGAFEVILAKCDRYIEDMTGEVKPLTEAVRKEIDSCRQEWAGKKAYRCIGLAYKECTDDWNNWNIIDQQELIKYESGCIWAGSVGILDPERPDVAQSIKDCYNANIRVIMCTGDNPETATAIARNIHMLGEHEDPTGKVFTGAAWEKMNDAEKREAAKNAVVLARVEPKHKRELVGILQEQNNVVAMTGDGVNDAPALSKADIGIAMGTGTTVAQGAAQMILSDDSFSTIVKAVREGRAIYNNTTSFIRYLLTCNIGEVVCCFVSSLIGGPNLLRSTQLLFVNLVTDGLPATALGVNPAEPNVMDLPPRPKDENIITPMNLCRYIVGGVYLGLATIAAAYYHYILDPLGPHLTYYEITHYHGNPHIKEILEDETAGTMAMTVLVIIEMFSALTAVSEHVSFFQLPPHRNPKLILSICGSVLVHLLVIELPITQKIFSVVHLNCTQWAIIVLLAFPVVIIEEIFKFYIRKTQKHIHIVRE</sequence>
<dbReference type="Gene3D" id="3.40.1110.10">
    <property type="entry name" value="Calcium-transporting ATPase, cytoplasmic domain N"/>
    <property type="match status" value="1"/>
</dbReference>
<keyword evidence="3 9" id="KW-0547">Nucleotide-binding</keyword>
<comment type="function">
    <text evidence="9">Catalyzes the hydrolysis of ATP coupled with the transport of calcium.</text>
</comment>
<reference evidence="11" key="1">
    <citation type="journal article" date="1997" name="J. Eukaryot. Microbiol.">
        <title>Molecular characterization of a sarcoplasmic-endoplasmic reticulum Ca+2 ATPase gene from Trichomonas vaginalis.</title>
        <authorList>
            <person name="Meade J.C."/>
            <person name="Li C."/>
            <person name="Moate M.E."/>
            <person name="Davis-Hayman S.R."/>
            <person name="Lushbaugh W.B."/>
            <person name="Finley R.W."/>
        </authorList>
    </citation>
    <scope>NUCLEOTIDE SEQUENCE</scope>
    <source>
        <strain evidence="11">JH30A</strain>
    </source>
</reference>
<dbReference type="InterPro" id="IPR005782">
    <property type="entry name" value="P-type_ATPase_IIA"/>
</dbReference>
<dbReference type="InterPro" id="IPR006068">
    <property type="entry name" value="ATPase_P-typ_cation-transptr_C"/>
</dbReference>
<feature type="transmembrane region" description="Helical" evidence="9">
    <location>
        <begin position="62"/>
        <end position="79"/>
    </location>
</feature>
<keyword evidence="5" id="KW-0460">Magnesium</keyword>
<dbReference type="Gene3D" id="1.20.1110.10">
    <property type="entry name" value="Calcium-transporting ATPase, transmembrane domain"/>
    <property type="match status" value="1"/>
</dbReference>
<dbReference type="AlphaFoldDB" id="Q95060"/>
<dbReference type="Gene3D" id="2.70.150.10">
    <property type="entry name" value="Calcium-transporting ATPase, cytoplasmic transduction domain A"/>
    <property type="match status" value="1"/>
</dbReference>
<dbReference type="PANTHER" id="PTHR42861">
    <property type="entry name" value="CALCIUM-TRANSPORTING ATPASE"/>
    <property type="match status" value="1"/>
</dbReference>
<gene>
    <name evidence="11" type="primary">TVCA1</name>
</gene>
<evidence type="ECO:0000256" key="6">
    <source>
        <dbReference type="ARBA" id="ARBA00022967"/>
    </source>
</evidence>
<dbReference type="InterPro" id="IPR001757">
    <property type="entry name" value="P_typ_ATPase"/>
</dbReference>
<evidence type="ECO:0000256" key="7">
    <source>
        <dbReference type="ARBA" id="ARBA00022989"/>
    </source>
</evidence>
<evidence type="ECO:0000256" key="3">
    <source>
        <dbReference type="ARBA" id="ARBA00022741"/>
    </source>
</evidence>
<feature type="transmembrane region" description="Helical" evidence="9">
    <location>
        <begin position="823"/>
        <end position="845"/>
    </location>
</feature>
<dbReference type="Pfam" id="PF00122">
    <property type="entry name" value="E1-E2_ATPase"/>
    <property type="match status" value="1"/>
</dbReference>
<comment type="catalytic activity">
    <reaction evidence="9">
        <text>Ca(2+)(in) + ATP + H2O = Ca(2+)(out) + ADP + phosphate + H(+)</text>
        <dbReference type="Rhea" id="RHEA:18105"/>
        <dbReference type="ChEBI" id="CHEBI:15377"/>
        <dbReference type="ChEBI" id="CHEBI:15378"/>
        <dbReference type="ChEBI" id="CHEBI:29108"/>
        <dbReference type="ChEBI" id="CHEBI:30616"/>
        <dbReference type="ChEBI" id="CHEBI:43474"/>
        <dbReference type="ChEBI" id="CHEBI:456216"/>
        <dbReference type="EC" id="7.2.2.10"/>
    </reaction>
</comment>
<evidence type="ECO:0000313" key="11">
    <source>
        <dbReference type="EMBL" id="AAB17958.1"/>
    </source>
</evidence>
<dbReference type="GO" id="GO:0005388">
    <property type="term" value="F:P-type calcium transporter activity"/>
    <property type="evidence" value="ECO:0007669"/>
    <property type="project" value="UniProtKB-EC"/>
</dbReference>
<keyword evidence="7 9" id="KW-1133">Transmembrane helix</keyword>
<dbReference type="VEuPathDB" id="TrichDB:TVAG_388330"/>
<comment type="caution">
    <text evidence="9">Lacks conserved residue(s) required for the propagation of feature annotation.</text>
</comment>
<accession>Q95060</accession>
<dbReference type="NCBIfam" id="TIGR01116">
    <property type="entry name" value="ATPase-IIA1_Ca"/>
    <property type="match status" value="1"/>
</dbReference>
<dbReference type="PROSITE" id="PS00154">
    <property type="entry name" value="ATPASE_E1_E2"/>
    <property type="match status" value="1"/>
</dbReference>
<evidence type="ECO:0000259" key="10">
    <source>
        <dbReference type="SMART" id="SM00831"/>
    </source>
</evidence>